<dbReference type="EC" id="6.3.2.12" evidence="6"/>
<evidence type="ECO:0000256" key="10">
    <source>
        <dbReference type="ARBA" id="ARBA00022723"/>
    </source>
</evidence>
<dbReference type="PANTHER" id="PTHR11136:SF0">
    <property type="entry name" value="DIHYDROFOLATE SYNTHETASE-RELATED"/>
    <property type="match status" value="1"/>
</dbReference>
<dbReference type="InterPro" id="IPR036615">
    <property type="entry name" value="Mur_ligase_C_dom_sf"/>
</dbReference>
<dbReference type="GO" id="GO:0046656">
    <property type="term" value="P:folic acid biosynthetic process"/>
    <property type="evidence" value="ECO:0007669"/>
    <property type="project" value="UniProtKB-KW"/>
</dbReference>
<evidence type="ECO:0000259" key="20">
    <source>
        <dbReference type="Pfam" id="PF08245"/>
    </source>
</evidence>
<dbReference type="Pfam" id="PF08245">
    <property type="entry name" value="Mur_ligase_M"/>
    <property type="match status" value="1"/>
</dbReference>
<dbReference type="GO" id="GO:0005737">
    <property type="term" value="C:cytoplasm"/>
    <property type="evidence" value="ECO:0007669"/>
    <property type="project" value="TreeGrafter"/>
</dbReference>
<dbReference type="FunFam" id="3.40.1190.10:FF:000004">
    <property type="entry name" value="Dihydrofolate synthase/folylpolyglutamate synthase"/>
    <property type="match status" value="1"/>
</dbReference>
<keyword evidence="12 18" id="KW-0067">ATP-binding</keyword>
<evidence type="ECO:0000256" key="13">
    <source>
        <dbReference type="ARBA" id="ARBA00022842"/>
    </source>
</evidence>
<evidence type="ECO:0000256" key="5">
    <source>
        <dbReference type="ARBA" id="ARBA00011245"/>
    </source>
</evidence>
<comment type="subunit">
    <text evidence="5">Monomer.</text>
</comment>
<feature type="domain" description="Mur ligase C-terminal" evidence="19">
    <location>
        <begin position="300"/>
        <end position="416"/>
    </location>
</feature>
<reference evidence="21 22" key="1">
    <citation type="submission" date="2019-10" db="EMBL/GenBank/DDBJ databases">
        <authorList>
            <person name="Dong K."/>
        </authorList>
    </citation>
    <scope>NUCLEOTIDE SEQUENCE [LARGE SCALE GENOMIC DNA]</scope>
    <source>
        <strain evidence="21 22">DSM 28960</strain>
    </source>
</reference>
<evidence type="ECO:0000256" key="9">
    <source>
        <dbReference type="ARBA" id="ARBA00022598"/>
    </source>
</evidence>
<keyword evidence="13" id="KW-0460">Magnesium</keyword>
<dbReference type="PANTHER" id="PTHR11136">
    <property type="entry name" value="FOLYLPOLYGLUTAMATE SYNTHASE-RELATED"/>
    <property type="match status" value="1"/>
</dbReference>
<keyword evidence="14" id="KW-0289">Folate biosynthesis</keyword>
<dbReference type="PIRSF" id="PIRSF001563">
    <property type="entry name" value="Folylpolyglu_synth"/>
    <property type="match status" value="1"/>
</dbReference>
<dbReference type="OrthoDB" id="9809356at2"/>
<dbReference type="InterPro" id="IPR036565">
    <property type="entry name" value="Mur-like_cat_sf"/>
</dbReference>
<gene>
    <name evidence="21" type="ORF">GHI93_00675</name>
</gene>
<comment type="pathway">
    <text evidence="2">Cofactor biosynthesis; tetrahydrofolate biosynthesis; 7,8-dihydrofolate from 2-amino-4-hydroxy-6-hydroxymethyl-7,8-dihydropteridine diphosphate and 4-aminobenzoate: step 2/2.</text>
</comment>
<dbReference type="SUPFAM" id="SSF53244">
    <property type="entry name" value="MurD-like peptide ligases, peptide-binding domain"/>
    <property type="match status" value="1"/>
</dbReference>
<dbReference type="InterPro" id="IPR013221">
    <property type="entry name" value="Mur_ligase_cen"/>
</dbReference>
<protein>
    <recommendedName>
        <fullName evidence="8">Dihydrofolate synthase/folylpolyglutamate synthase</fullName>
        <ecNumber evidence="6">6.3.2.12</ecNumber>
        <ecNumber evidence="7">6.3.2.17</ecNumber>
    </recommendedName>
    <alternativeName>
        <fullName evidence="15">Tetrahydrofolylpolyglutamate synthase</fullName>
    </alternativeName>
</protein>
<evidence type="ECO:0000256" key="2">
    <source>
        <dbReference type="ARBA" id="ARBA00004799"/>
    </source>
</evidence>
<dbReference type="InterPro" id="IPR001645">
    <property type="entry name" value="Folylpolyglutamate_synth"/>
</dbReference>
<dbReference type="NCBIfam" id="TIGR01499">
    <property type="entry name" value="folC"/>
    <property type="match status" value="1"/>
</dbReference>
<dbReference type="GO" id="GO:0009252">
    <property type="term" value="P:peptidoglycan biosynthetic process"/>
    <property type="evidence" value="ECO:0007669"/>
    <property type="project" value="UniProtKB-UniPathway"/>
</dbReference>
<evidence type="ECO:0000259" key="19">
    <source>
        <dbReference type="Pfam" id="PF02875"/>
    </source>
</evidence>
<name>A0A7X1Z777_9LACT</name>
<dbReference type="GO" id="GO:0046872">
    <property type="term" value="F:metal ion binding"/>
    <property type="evidence" value="ECO:0007669"/>
    <property type="project" value="UniProtKB-KW"/>
</dbReference>
<proteinExistence type="inferred from homology"/>
<comment type="pathway">
    <text evidence="3">Cofactor biosynthesis; tetrahydrofolylpolyglutamate biosynthesis.</text>
</comment>
<evidence type="ECO:0000313" key="22">
    <source>
        <dbReference type="Proteomes" id="UP000439550"/>
    </source>
</evidence>
<evidence type="ECO:0000256" key="4">
    <source>
        <dbReference type="ARBA" id="ARBA00008276"/>
    </source>
</evidence>
<dbReference type="Pfam" id="PF02875">
    <property type="entry name" value="Mur_ligase_C"/>
    <property type="match status" value="1"/>
</dbReference>
<dbReference type="InterPro" id="IPR018109">
    <property type="entry name" value="Folylpolyglutamate_synth_CS"/>
</dbReference>
<dbReference type="EMBL" id="WITJ01000001">
    <property type="protein sequence ID" value="MQW38464.1"/>
    <property type="molecule type" value="Genomic_DNA"/>
</dbReference>
<accession>A0A7X1Z777</accession>
<dbReference type="RefSeq" id="WP_153494664.1">
    <property type="nucleotide sequence ID" value="NZ_CAXYUY010000005.1"/>
</dbReference>
<evidence type="ECO:0000256" key="16">
    <source>
        <dbReference type="ARBA" id="ARBA00047493"/>
    </source>
</evidence>
<evidence type="ECO:0000256" key="15">
    <source>
        <dbReference type="ARBA" id="ARBA00030592"/>
    </source>
</evidence>
<evidence type="ECO:0000313" key="21">
    <source>
        <dbReference type="EMBL" id="MQW38464.1"/>
    </source>
</evidence>
<dbReference type="InterPro" id="IPR004101">
    <property type="entry name" value="Mur_ligase_C"/>
</dbReference>
<evidence type="ECO:0000256" key="8">
    <source>
        <dbReference type="ARBA" id="ARBA00019357"/>
    </source>
</evidence>
<evidence type="ECO:0000256" key="6">
    <source>
        <dbReference type="ARBA" id="ARBA00013023"/>
    </source>
</evidence>
<dbReference type="GO" id="GO:0008841">
    <property type="term" value="F:dihydrofolate synthase activity"/>
    <property type="evidence" value="ECO:0007669"/>
    <property type="project" value="UniProtKB-EC"/>
</dbReference>
<evidence type="ECO:0000256" key="3">
    <source>
        <dbReference type="ARBA" id="ARBA00005150"/>
    </source>
</evidence>
<dbReference type="GO" id="GO:0004326">
    <property type="term" value="F:tetrahydrofolylpolyglutamate synthase activity"/>
    <property type="evidence" value="ECO:0007669"/>
    <property type="project" value="UniProtKB-EC"/>
</dbReference>
<evidence type="ECO:0000256" key="7">
    <source>
        <dbReference type="ARBA" id="ARBA00013025"/>
    </source>
</evidence>
<comment type="catalytic activity">
    <reaction evidence="16">
        <text>(6S)-5,6,7,8-tetrahydrofolyl-(gamma-L-Glu)(n) + L-glutamate + ATP = (6S)-5,6,7,8-tetrahydrofolyl-(gamma-L-Glu)(n+1) + ADP + phosphate + H(+)</text>
        <dbReference type="Rhea" id="RHEA:10580"/>
        <dbReference type="Rhea" id="RHEA-COMP:14738"/>
        <dbReference type="Rhea" id="RHEA-COMP:14740"/>
        <dbReference type="ChEBI" id="CHEBI:15378"/>
        <dbReference type="ChEBI" id="CHEBI:29985"/>
        <dbReference type="ChEBI" id="CHEBI:30616"/>
        <dbReference type="ChEBI" id="CHEBI:43474"/>
        <dbReference type="ChEBI" id="CHEBI:141005"/>
        <dbReference type="ChEBI" id="CHEBI:456216"/>
        <dbReference type="EC" id="6.3.2.17"/>
    </reaction>
</comment>
<comment type="similarity">
    <text evidence="4 18">Belongs to the folylpolyglutamate synthase family.</text>
</comment>
<comment type="caution">
    <text evidence="21">The sequence shown here is derived from an EMBL/GenBank/DDBJ whole genome shotgun (WGS) entry which is preliminary data.</text>
</comment>
<evidence type="ECO:0000256" key="14">
    <source>
        <dbReference type="ARBA" id="ARBA00022909"/>
    </source>
</evidence>
<dbReference type="Gene3D" id="3.90.190.20">
    <property type="entry name" value="Mur ligase, C-terminal domain"/>
    <property type="match status" value="1"/>
</dbReference>
<organism evidence="21 22">
    <name type="scientific">Lactococcus hircilactis</name>
    <dbReference type="NCBI Taxonomy" id="1494462"/>
    <lineage>
        <taxon>Bacteria</taxon>
        <taxon>Bacillati</taxon>
        <taxon>Bacillota</taxon>
        <taxon>Bacilli</taxon>
        <taxon>Lactobacillales</taxon>
        <taxon>Streptococcaceae</taxon>
        <taxon>Lactococcus</taxon>
    </lineage>
</organism>
<dbReference type="Gene3D" id="3.40.1190.10">
    <property type="entry name" value="Mur-like, catalytic domain"/>
    <property type="match status" value="1"/>
</dbReference>
<dbReference type="GO" id="GO:0005524">
    <property type="term" value="F:ATP binding"/>
    <property type="evidence" value="ECO:0007669"/>
    <property type="project" value="UniProtKB-KW"/>
</dbReference>
<evidence type="ECO:0000256" key="17">
    <source>
        <dbReference type="ARBA" id="ARBA00049161"/>
    </source>
</evidence>
<keyword evidence="9 18" id="KW-0436">Ligase</keyword>
<dbReference type="UniPathway" id="UPA00219"/>
<comment type="cofactor">
    <cofactor evidence="1">
        <name>Mg(2+)</name>
        <dbReference type="ChEBI" id="CHEBI:18420"/>
    </cofactor>
</comment>
<evidence type="ECO:0000256" key="18">
    <source>
        <dbReference type="PIRNR" id="PIRNR001563"/>
    </source>
</evidence>
<dbReference type="EC" id="6.3.2.17" evidence="7"/>
<sequence>MVVNTIDEALDWIHSRLKFNIRPGLSRVSALLELLNHPENQLSMIHVAGTNGKGSTVAFVRSIFMKAGLKKVASYTSPFIETFGERMSINAQPMPDEKIIDYVNLLQPLVEQLDADEKLTGITEFEIITAMGFKYFADEKVDLAVIEVGLGGLLDSTNVINPVVCGITTIGLDHIDILGKTLGEIAAQKAGIIKPGIPVVLGNIELEALRVIWEVAREKTARVYQFPYDYRTELEENEHFNFFAGQETLLNLEKSLVGLHQVENAAMAIELALVYANKVGISLSEQAIRAGIREAVWPARMEKLGEKPLILVDGAHNVHAMKRLLENLASEFPNRNITILFSAIITKDISQMIKMLQTVNHSHLILTTFNYPKALNLSDFKDLEEEGVELAPSFELALVRAQKNLAQDDILLITGSLYFSSQVRDYLLKKSMR</sequence>
<dbReference type="PROSITE" id="PS01012">
    <property type="entry name" value="FOLYLPOLYGLU_SYNT_2"/>
    <property type="match status" value="1"/>
</dbReference>
<evidence type="ECO:0000256" key="1">
    <source>
        <dbReference type="ARBA" id="ARBA00001946"/>
    </source>
</evidence>
<keyword evidence="22" id="KW-1185">Reference proteome</keyword>
<keyword evidence="10" id="KW-0479">Metal-binding</keyword>
<evidence type="ECO:0000256" key="12">
    <source>
        <dbReference type="ARBA" id="ARBA00022840"/>
    </source>
</evidence>
<comment type="catalytic activity">
    <reaction evidence="17">
        <text>7,8-dihydropteroate + L-glutamate + ATP = 7,8-dihydrofolate + ADP + phosphate + H(+)</text>
        <dbReference type="Rhea" id="RHEA:23584"/>
        <dbReference type="ChEBI" id="CHEBI:15378"/>
        <dbReference type="ChEBI" id="CHEBI:17839"/>
        <dbReference type="ChEBI" id="CHEBI:29985"/>
        <dbReference type="ChEBI" id="CHEBI:30616"/>
        <dbReference type="ChEBI" id="CHEBI:43474"/>
        <dbReference type="ChEBI" id="CHEBI:57451"/>
        <dbReference type="ChEBI" id="CHEBI:456216"/>
        <dbReference type="EC" id="6.3.2.12"/>
    </reaction>
</comment>
<feature type="domain" description="Mur ligase central" evidence="20">
    <location>
        <begin position="47"/>
        <end position="271"/>
    </location>
</feature>
<dbReference type="AlphaFoldDB" id="A0A7X1Z777"/>
<evidence type="ECO:0000256" key="11">
    <source>
        <dbReference type="ARBA" id="ARBA00022741"/>
    </source>
</evidence>
<dbReference type="SUPFAM" id="SSF53623">
    <property type="entry name" value="MurD-like peptide ligases, catalytic domain"/>
    <property type="match status" value="1"/>
</dbReference>
<dbReference type="Proteomes" id="UP000439550">
    <property type="component" value="Unassembled WGS sequence"/>
</dbReference>
<keyword evidence="11 18" id="KW-0547">Nucleotide-binding</keyword>